<keyword evidence="8 9" id="KW-0472">Membrane</keyword>
<keyword evidence="13" id="KW-1185">Reference proteome</keyword>
<evidence type="ECO:0000256" key="9">
    <source>
        <dbReference type="SAM" id="Phobius"/>
    </source>
</evidence>
<evidence type="ECO:0000259" key="10">
    <source>
        <dbReference type="Pfam" id="PF00582"/>
    </source>
</evidence>
<feature type="transmembrane region" description="Helical" evidence="9">
    <location>
        <begin position="93"/>
        <end position="115"/>
    </location>
</feature>
<dbReference type="Gene3D" id="3.40.50.12370">
    <property type="match status" value="1"/>
</dbReference>
<organism evidence="12 13">
    <name type="scientific">Floridaenema flaviceps BLCC-F50</name>
    <dbReference type="NCBI Taxonomy" id="3153642"/>
    <lineage>
        <taxon>Bacteria</taxon>
        <taxon>Bacillati</taxon>
        <taxon>Cyanobacteriota</taxon>
        <taxon>Cyanophyceae</taxon>
        <taxon>Oscillatoriophycideae</taxon>
        <taxon>Aerosakkonematales</taxon>
        <taxon>Aerosakkonemataceae</taxon>
        <taxon>Floridanema</taxon>
        <taxon>Floridanema flaviceps</taxon>
    </lineage>
</organism>
<evidence type="ECO:0000313" key="13">
    <source>
        <dbReference type="Proteomes" id="UP001576784"/>
    </source>
</evidence>
<dbReference type="RefSeq" id="WP_413263272.1">
    <property type="nucleotide sequence ID" value="NZ_JBHFNR010000079.1"/>
</dbReference>
<feature type="transmembrane region" description="Helical" evidence="9">
    <location>
        <begin position="299"/>
        <end position="320"/>
    </location>
</feature>
<evidence type="ECO:0000313" key="12">
    <source>
        <dbReference type="EMBL" id="MFB2893612.1"/>
    </source>
</evidence>
<sequence length="690" mass="75189">MESILHVLEQPIVPFAILLAVILTVPPLFERLRLPGLVGLLAAGVILGPNALKILNTKQPTMELLSDIGLVYLMFVAGLEVDMEQFRKTKYRSAGFGTFTFIVPLIFGTTVGRVFGFDWNASILIGSLFASHTLLAYPIVSRLGVVGNEAVTVTIGATIFTDIGALLVLAVCIAIHKGEFSVTNLLTLLVMLIVYSAIVLFGFDWAGRQFFRRTGDDQGNQFLFVLLAVFLAALGAELIGVEKIVGAFLAGLAVNDAIGEGPVKEKVTFVGSVLFIPAFFVDMGLLIDIPGFLKSLSSIWLTLAIVIGLITSKFLAALSAKLLYRYNKQEMLTMWSLSMPQVAATLAATLVGYRAGILTEGVLNSVLVLMLVTATLGPLITSKVAPGLRLPETNVAPVEPKTEVQEKEEVSPFTIVVPVRNPQTERFLIEIAAMLAKHEGGRILPLAIPQAHAQMDASELDQALKQNDILLKRAMEISRELGVEAEPILRIDDAVAQGISRASRENNANLIVMGWSNRASFRARLFGNVIDGVLWASHCPVAITRLLDSPSKIGRILVPMENFTNQAVRLLRFAKILADANQAQVTLLNVCDRRTTDSKIAWTTSQMNLLADKWIPHINTDVKVVANDDIVKAVLMASQLSDLVILRSERQRTAGGLTMSNITTEIVQQLHCSFVLLGEPQKNYREVVSY</sequence>
<comment type="caution">
    <text evidence="12">The sequence shown here is derived from an EMBL/GenBank/DDBJ whole genome shotgun (WGS) entry which is preliminary data.</text>
</comment>
<evidence type="ECO:0000259" key="11">
    <source>
        <dbReference type="Pfam" id="PF00999"/>
    </source>
</evidence>
<evidence type="ECO:0000256" key="5">
    <source>
        <dbReference type="ARBA" id="ARBA00022692"/>
    </source>
</evidence>
<feature type="domain" description="UspA" evidence="10">
    <location>
        <begin position="554"/>
        <end position="675"/>
    </location>
</feature>
<comment type="similarity">
    <text evidence="2">Belongs to the monovalent cation:proton antiporter 2 (CPA2) transporter (TC 2.A.37) family.</text>
</comment>
<dbReference type="InterPro" id="IPR038770">
    <property type="entry name" value="Na+/solute_symporter_sf"/>
</dbReference>
<feature type="transmembrane region" description="Helical" evidence="9">
    <location>
        <begin position="332"/>
        <end position="353"/>
    </location>
</feature>
<evidence type="ECO:0000256" key="7">
    <source>
        <dbReference type="ARBA" id="ARBA00023065"/>
    </source>
</evidence>
<dbReference type="Pfam" id="PF00999">
    <property type="entry name" value="Na_H_Exchanger"/>
    <property type="match status" value="1"/>
</dbReference>
<dbReference type="EMBL" id="JBHFNR010000079">
    <property type="protein sequence ID" value="MFB2893612.1"/>
    <property type="molecule type" value="Genomic_DNA"/>
</dbReference>
<keyword evidence="5 9" id="KW-0812">Transmembrane</keyword>
<feature type="transmembrane region" description="Helical" evidence="9">
    <location>
        <begin position="152"/>
        <end position="176"/>
    </location>
</feature>
<dbReference type="PANTHER" id="PTHR43562">
    <property type="entry name" value="NAPA-TYPE SODIUM/HYDROGEN ANTIPORTER"/>
    <property type="match status" value="1"/>
</dbReference>
<feature type="transmembrane region" description="Helical" evidence="9">
    <location>
        <begin position="362"/>
        <end position="380"/>
    </location>
</feature>
<evidence type="ECO:0000256" key="8">
    <source>
        <dbReference type="ARBA" id="ARBA00023136"/>
    </source>
</evidence>
<keyword evidence="7" id="KW-0406">Ion transport</keyword>
<reference evidence="12 13" key="1">
    <citation type="submission" date="2024-09" db="EMBL/GenBank/DDBJ databases">
        <title>Floridaenema gen nov. (Aerosakkonemataceae, Aerosakkonematales ord. nov., Cyanobacteria) from benthic tropical and subtropical fresh waters, with the description of four new species.</title>
        <authorList>
            <person name="Moretto J.A."/>
            <person name="Berthold D.E."/>
            <person name="Lefler F.W."/>
            <person name="Huang I.-S."/>
            <person name="Laughinghouse H. IV."/>
        </authorList>
    </citation>
    <scope>NUCLEOTIDE SEQUENCE [LARGE SCALE GENOMIC DNA]</scope>
    <source>
        <strain evidence="12 13">BLCC-F50</strain>
    </source>
</reference>
<evidence type="ECO:0000256" key="4">
    <source>
        <dbReference type="ARBA" id="ARBA00022449"/>
    </source>
</evidence>
<feature type="transmembrane region" description="Helical" evidence="9">
    <location>
        <begin position="182"/>
        <end position="203"/>
    </location>
</feature>
<feature type="transmembrane region" description="Helical" evidence="9">
    <location>
        <begin position="223"/>
        <end position="249"/>
    </location>
</feature>
<dbReference type="InterPro" id="IPR006016">
    <property type="entry name" value="UspA"/>
</dbReference>
<comment type="subcellular location">
    <subcellularLocation>
        <location evidence="1">Membrane</location>
        <topology evidence="1">Multi-pass membrane protein</topology>
    </subcellularLocation>
</comment>
<gene>
    <name evidence="12" type="ORF">ACE1CI_11930</name>
</gene>
<feature type="domain" description="Cation/H+ exchanger transmembrane" evidence="11">
    <location>
        <begin position="20"/>
        <end position="381"/>
    </location>
</feature>
<keyword evidence="3" id="KW-0813">Transport</keyword>
<dbReference type="Proteomes" id="UP001576784">
    <property type="component" value="Unassembled WGS sequence"/>
</dbReference>
<dbReference type="SUPFAM" id="SSF52402">
    <property type="entry name" value="Adenine nucleotide alpha hydrolases-like"/>
    <property type="match status" value="2"/>
</dbReference>
<name>A0ABV4XR91_9CYAN</name>
<protein>
    <submittedName>
        <fullName evidence="12">Cation:proton antiporter</fullName>
    </submittedName>
</protein>
<dbReference type="Gene3D" id="1.20.1530.20">
    <property type="match status" value="1"/>
</dbReference>
<feature type="domain" description="UspA" evidence="10">
    <location>
        <begin position="414"/>
        <end position="545"/>
    </location>
</feature>
<evidence type="ECO:0000256" key="6">
    <source>
        <dbReference type="ARBA" id="ARBA00022989"/>
    </source>
</evidence>
<feature type="transmembrane region" description="Helical" evidence="9">
    <location>
        <begin position="12"/>
        <end position="29"/>
    </location>
</feature>
<evidence type="ECO:0000256" key="1">
    <source>
        <dbReference type="ARBA" id="ARBA00004141"/>
    </source>
</evidence>
<accession>A0ABV4XR91</accession>
<dbReference type="PANTHER" id="PTHR43562:SF4">
    <property type="entry name" value="NA(+)_H(+) ANTIPORTER NHAS5"/>
    <property type="match status" value="1"/>
</dbReference>
<evidence type="ECO:0000256" key="2">
    <source>
        <dbReference type="ARBA" id="ARBA00005551"/>
    </source>
</evidence>
<feature type="transmembrane region" description="Helical" evidence="9">
    <location>
        <begin position="121"/>
        <end position="140"/>
    </location>
</feature>
<keyword evidence="6 9" id="KW-1133">Transmembrane helix</keyword>
<feature type="transmembrane region" description="Helical" evidence="9">
    <location>
        <begin position="269"/>
        <end position="287"/>
    </location>
</feature>
<proteinExistence type="inferred from homology"/>
<evidence type="ECO:0000256" key="3">
    <source>
        <dbReference type="ARBA" id="ARBA00022448"/>
    </source>
</evidence>
<dbReference type="InterPro" id="IPR006153">
    <property type="entry name" value="Cation/H_exchanger_TM"/>
</dbReference>
<dbReference type="Pfam" id="PF00582">
    <property type="entry name" value="Usp"/>
    <property type="match status" value="2"/>
</dbReference>
<feature type="transmembrane region" description="Helical" evidence="9">
    <location>
        <begin position="34"/>
        <end position="52"/>
    </location>
</feature>
<keyword evidence="4" id="KW-0050">Antiport</keyword>